<organism evidence="7">
    <name type="scientific">marine metagenome</name>
    <dbReference type="NCBI Taxonomy" id="408172"/>
    <lineage>
        <taxon>unclassified sequences</taxon>
        <taxon>metagenomes</taxon>
        <taxon>ecological metagenomes</taxon>
    </lineage>
</organism>
<dbReference type="GO" id="GO:0016706">
    <property type="term" value="F:2-oxoglutarate-dependent dioxygenase activity"/>
    <property type="evidence" value="ECO:0007669"/>
    <property type="project" value="TreeGrafter"/>
</dbReference>
<dbReference type="SUPFAM" id="SSF51197">
    <property type="entry name" value="Clavaminate synthase-like"/>
    <property type="match status" value="1"/>
</dbReference>
<evidence type="ECO:0000256" key="3">
    <source>
        <dbReference type="ARBA" id="ARBA00022964"/>
    </source>
</evidence>
<feature type="domain" description="TauD/TfdA-like" evidence="6">
    <location>
        <begin position="3"/>
        <end position="212"/>
    </location>
</feature>
<dbReference type="InterPro" id="IPR051323">
    <property type="entry name" value="AtsK-like"/>
</dbReference>
<feature type="non-terminal residue" evidence="7">
    <location>
        <position position="212"/>
    </location>
</feature>
<sequence length="212" mass="24269">MDVKLLSGALGAEISGIDLKDTSLENFKKINKLLLEHKVIFFRNQNITADEQLALGKHFGPLEKHVYVKGREDYPEIVRIIKKPNEKNQWGENWHSDVSYNVKPTKAVILRSIKIPPVGGDTMFANMELAWEVLDKNIKEKIKDKKAMHSSLGGAFFTKDYEAMESNGNDKEYSNEHPVVRTHPETGKKILFVNWTYTKKIIGLEKKESDEI</sequence>
<evidence type="ECO:0000256" key="5">
    <source>
        <dbReference type="ARBA" id="ARBA00023004"/>
    </source>
</evidence>
<dbReference type="GO" id="GO:0005737">
    <property type="term" value="C:cytoplasm"/>
    <property type="evidence" value="ECO:0007669"/>
    <property type="project" value="TreeGrafter"/>
</dbReference>
<keyword evidence="2" id="KW-0479">Metal-binding</keyword>
<gene>
    <name evidence="7" type="ORF">METZ01_LOCUS335154</name>
</gene>
<dbReference type="Gene3D" id="3.60.130.10">
    <property type="entry name" value="Clavaminate synthase-like"/>
    <property type="match status" value="1"/>
</dbReference>
<dbReference type="InterPro" id="IPR003819">
    <property type="entry name" value="TauD/TfdA-like"/>
</dbReference>
<proteinExistence type="inferred from homology"/>
<evidence type="ECO:0000256" key="2">
    <source>
        <dbReference type="ARBA" id="ARBA00022723"/>
    </source>
</evidence>
<dbReference type="GO" id="GO:0046872">
    <property type="term" value="F:metal ion binding"/>
    <property type="evidence" value="ECO:0007669"/>
    <property type="project" value="UniProtKB-KW"/>
</dbReference>
<dbReference type="PANTHER" id="PTHR30468:SF1">
    <property type="entry name" value="ALPHA-KETOGLUTARATE-DEPENDENT SULFONATE DIOXYGENASE"/>
    <property type="match status" value="1"/>
</dbReference>
<keyword evidence="4" id="KW-0560">Oxidoreductase</keyword>
<comment type="similarity">
    <text evidence="1">Belongs to the TfdA dioxygenase family.</text>
</comment>
<evidence type="ECO:0000256" key="4">
    <source>
        <dbReference type="ARBA" id="ARBA00023002"/>
    </source>
</evidence>
<name>A0A382QBG5_9ZZZZ</name>
<dbReference type="Pfam" id="PF02668">
    <property type="entry name" value="TauD"/>
    <property type="match status" value="1"/>
</dbReference>
<evidence type="ECO:0000259" key="6">
    <source>
        <dbReference type="Pfam" id="PF02668"/>
    </source>
</evidence>
<dbReference type="AlphaFoldDB" id="A0A382QBG5"/>
<keyword evidence="3" id="KW-0223">Dioxygenase</keyword>
<keyword evidence="5" id="KW-0408">Iron</keyword>
<dbReference type="PANTHER" id="PTHR30468">
    <property type="entry name" value="ALPHA-KETOGLUTARATE-DEPENDENT SULFONATE DIOXYGENASE"/>
    <property type="match status" value="1"/>
</dbReference>
<evidence type="ECO:0000256" key="1">
    <source>
        <dbReference type="ARBA" id="ARBA00005896"/>
    </source>
</evidence>
<dbReference type="InterPro" id="IPR042098">
    <property type="entry name" value="TauD-like_sf"/>
</dbReference>
<reference evidence="7" key="1">
    <citation type="submission" date="2018-05" db="EMBL/GenBank/DDBJ databases">
        <authorList>
            <person name="Lanie J.A."/>
            <person name="Ng W.-L."/>
            <person name="Kazmierczak K.M."/>
            <person name="Andrzejewski T.M."/>
            <person name="Davidsen T.M."/>
            <person name="Wayne K.J."/>
            <person name="Tettelin H."/>
            <person name="Glass J.I."/>
            <person name="Rusch D."/>
            <person name="Podicherti R."/>
            <person name="Tsui H.-C.T."/>
            <person name="Winkler M.E."/>
        </authorList>
    </citation>
    <scope>NUCLEOTIDE SEQUENCE</scope>
</reference>
<dbReference type="EMBL" id="UINC01112980">
    <property type="protein sequence ID" value="SVC82300.1"/>
    <property type="molecule type" value="Genomic_DNA"/>
</dbReference>
<accession>A0A382QBG5</accession>
<evidence type="ECO:0000313" key="7">
    <source>
        <dbReference type="EMBL" id="SVC82300.1"/>
    </source>
</evidence>
<protein>
    <recommendedName>
        <fullName evidence="6">TauD/TfdA-like domain-containing protein</fullName>
    </recommendedName>
</protein>